<evidence type="ECO:0000256" key="2">
    <source>
        <dbReference type="ARBA" id="ARBA00023125"/>
    </source>
</evidence>
<comment type="caution">
    <text evidence="5">The sequence shown here is derived from an EMBL/GenBank/DDBJ whole genome shotgun (WGS) entry which is preliminary data.</text>
</comment>
<dbReference type="InterPro" id="IPR018060">
    <property type="entry name" value="HTH_AraC"/>
</dbReference>
<dbReference type="RefSeq" id="WP_154370960.1">
    <property type="nucleotide sequence ID" value="NZ_WKJJ01000001.1"/>
</dbReference>
<dbReference type="Pfam" id="PF14525">
    <property type="entry name" value="AraC_binding_2"/>
    <property type="match status" value="1"/>
</dbReference>
<dbReference type="SUPFAM" id="SSF46689">
    <property type="entry name" value="Homeodomain-like"/>
    <property type="match status" value="1"/>
</dbReference>
<dbReference type="EMBL" id="WKJJ01000001">
    <property type="protein sequence ID" value="MRV70490.1"/>
    <property type="molecule type" value="Genomic_DNA"/>
</dbReference>
<dbReference type="PROSITE" id="PS00041">
    <property type="entry name" value="HTH_ARAC_FAMILY_1"/>
    <property type="match status" value="1"/>
</dbReference>
<dbReference type="Proteomes" id="UP000446768">
    <property type="component" value="Unassembled WGS sequence"/>
</dbReference>
<dbReference type="InterPro" id="IPR018062">
    <property type="entry name" value="HTH_AraC-typ_CS"/>
</dbReference>
<dbReference type="AlphaFoldDB" id="A0A7X2IIK0"/>
<keyword evidence="1" id="KW-0805">Transcription regulation</keyword>
<dbReference type="Gene3D" id="1.10.10.60">
    <property type="entry name" value="Homeodomain-like"/>
    <property type="match status" value="1"/>
</dbReference>
<evidence type="ECO:0000256" key="1">
    <source>
        <dbReference type="ARBA" id="ARBA00023015"/>
    </source>
</evidence>
<dbReference type="PROSITE" id="PS01124">
    <property type="entry name" value="HTH_ARAC_FAMILY_2"/>
    <property type="match status" value="1"/>
</dbReference>
<dbReference type="PANTHER" id="PTHR46796:SF6">
    <property type="entry name" value="ARAC SUBFAMILY"/>
    <property type="match status" value="1"/>
</dbReference>
<gene>
    <name evidence="5" type="ORF">GJ700_01985</name>
</gene>
<evidence type="ECO:0000313" key="6">
    <source>
        <dbReference type="Proteomes" id="UP000446768"/>
    </source>
</evidence>
<proteinExistence type="predicted"/>
<dbReference type="PANTHER" id="PTHR46796">
    <property type="entry name" value="HTH-TYPE TRANSCRIPTIONAL ACTIVATOR RHAS-RELATED"/>
    <property type="match status" value="1"/>
</dbReference>
<dbReference type="PRINTS" id="PR00032">
    <property type="entry name" value="HTHARAC"/>
</dbReference>
<reference evidence="5 6" key="1">
    <citation type="submission" date="2019-11" db="EMBL/GenBank/DDBJ databases">
        <title>Novel species isolated from a subtropical stream in China.</title>
        <authorList>
            <person name="Lu H."/>
        </authorList>
    </citation>
    <scope>NUCLEOTIDE SEQUENCE [LARGE SCALE GENOMIC DNA]</scope>
    <source>
        <strain evidence="5 6">FT92W</strain>
    </source>
</reference>
<accession>A0A7X2IIK0</accession>
<dbReference type="InterPro" id="IPR020449">
    <property type="entry name" value="Tscrpt_reg_AraC-type_HTH"/>
</dbReference>
<dbReference type="GO" id="GO:0003700">
    <property type="term" value="F:DNA-binding transcription factor activity"/>
    <property type="evidence" value="ECO:0007669"/>
    <property type="project" value="InterPro"/>
</dbReference>
<evidence type="ECO:0000259" key="4">
    <source>
        <dbReference type="PROSITE" id="PS01124"/>
    </source>
</evidence>
<keyword evidence="2" id="KW-0238">DNA-binding</keyword>
<organism evidence="5 6">
    <name type="scientific">Pseudoduganella rivuli</name>
    <dbReference type="NCBI Taxonomy" id="2666085"/>
    <lineage>
        <taxon>Bacteria</taxon>
        <taxon>Pseudomonadati</taxon>
        <taxon>Pseudomonadota</taxon>
        <taxon>Betaproteobacteria</taxon>
        <taxon>Burkholderiales</taxon>
        <taxon>Oxalobacteraceae</taxon>
        <taxon>Telluria group</taxon>
        <taxon>Pseudoduganella</taxon>
    </lineage>
</organism>
<name>A0A7X2IIK0_9BURK</name>
<keyword evidence="3" id="KW-0804">Transcription</keyword>
<evidence type="ECO:0000313" key="5">
    <source>
        <dbReference type="EMBL" id="MRV70490.1"/>
    </source>
</evidence>
<feature type="domain" description="HTH araC/xylS-type" evidence="4">
    <location>
        <begin position="225"/>
        <end position="326"/>
    </location>
</feature>
<evidence type="ECO:0000256" key="3">
    <source>
        <dbReference type="ARBA" id="ARBA00023163"/>
    </source>
</evidence>
<dbReference type="InterPro" id="IPR035418">
    <property type="entry name" value="AraC-bd_2"/>
</dbReference>
<dbReference type="GO" id="GO:0043565">
    <property type="term" value="F:sequence-specific DNA binding"/>
    <property type="evidence" value="ECO:0007669"/>
    <property type="project" value="InterPro"/>
</dbReference>
<dbReference type="SMART" id="SM00342">
    <property type="entry name" value="HTH_ARAC"/>
    <property type="match status" value="1"/>
</dbReference>
<keyword evidence="6" id="KW-1185">Reference proteome</keyword>
<dbReference type="Pfam" id="PF12833">
    <property type="entry name" value="HTH_18"/>
    <property type="match status" value="1"/>
</dbReference>
<protein>
    <submittedName>
        <fullName evidence="5">Helix-turn-helix domain-containing protein</fullName>
    </submittedName>
</protein>
<dbReference type="InterPro" id="IPR009057">
    <property type="entry name" value="Homeodomain-like_sf"/>
</dbReference>
<sequence length="329" mass="35865">MMTFDSAPAPALRRHSVSTSSVSPSERVDFWRDVIGEKIIPVDFKVGNRQDFSASLEWARIGDIEVMNLQVSAHSARCGQAASSRDGNEGMIFHFMRSGVGESVQDGRRTMLASGTGVFCSGARPFSLEFPANAELMVLQIPRAALARTVASLDRIANQDLACNNPLFPLVTSYVQQLASTACGMTAGAADRVSRNLIDLVGAMVSESIQQSAFDLSECRTAALTRLHAYIEEHIHEPELAPAGVACALGLSQRYINKLLEAEGTSLGRLIWLRRLDLIAADLRSAAMASRSISTIALTRGFNDLAHFSKKFRQHFGASPREYRAMKMN</sequence>
<dbReference type="InterPro" id="IPR050204">
    <property type="entry name" value="AraC_XylS_family_regulators"/>
</dbReference>